<reference evidence="1" key="1">
    <citation type="submission" date="2018-05" db="EMBL/GenBank/DDBJ databases">
        <authorList>
            <person name="Lanie J.A."/>
            <person name="Ng W.-L."/>
            <person name="Kazmierczak K.M."/>
            <person name="Andrzejewski T.M."/>
            <person name="Davidsen T.M."/>
            <person name="Wayne K.J."/>
            <person name="Tettelin H."/>
            <person name="Glass J.I."/>
            <person name="Rusch D."/>
            <person name="Podicherti R."/>
            <person name="Tsui H.-C.T."/>
            <person name="Winkler M.E."/>
        </authorList>
    </citation>
    <scope>NUCLEOTIDE SEQUENCE</scope>
</reference>
<proteinExistence type="predicted"/>
<dbReference type="EMBL" id="UINC01101633">
    <property type="protein sequence ID" value="SVC62594.1"/>
    <property type="molecule type" value="Genomic_DNA"/>
</dbReference>
<gene>
    <name evidence="1" type="ORF">METZ01_LOCUS315448</name>
</gene>
<feature type="non-terminal residue" evidence="1">
    <location>
        <position position="216"/>
    </location>
</feature>
<sequence>MRKDYEPLDLTSFYNAGIGILEGQPNIGSQLYHGLPFEIGSDTDRCFIQFLADAGPVLIPIQTAVYRVIVAHRLLESRVLEGESVGRVIANYIFRYADGGQVMVPIRERFEINIIPTGWGQKPFAAWPDRKDSLYSRYEGEWGSAGNRQTETSAGNAQDYYLWIWENPEPNREIDSMEIETRDRKFIISAITLGYLDEDPISRSARSEVMISLPDE</sequence>
<name>A0A382NN41_9ZZZZ</name>
<evidence type="ECO:0000313" key="1">
    <source>
        <dbReference type="EMBL" id="SVC62594.1"/>
    </source>
</evidence>
<dbReference type="AlphaFoldDB" id="A0A382NN41"/>
<organism evidence="1">
    <name type="scientific">marine metagenome</name>
    <dbReference type="NCBI Taxonomy" id="408172"/>
    <lineage>
        <taxon>unclassified sequences</taxon>
        <taxon>metagenomes</taxon>
        <taxon>ecological metagenomes</taxon>
    </lineage>
</organism>
<accession>A0A382NN41</accession>
<protein>
    <submittedName>
        <fullName evidence="1">Uncharacterized protein</fullName>
    </submittedName>
</protein>